<evidence type="ECO:0000256" key="2">
    <source>
        <dbReference type="ARBA" id="ARBA00023125"/>
    </source>
</evidence>
<dbReference type="Gene3D" id="1.10.10.10">
    <property type="entry name" value="Winged helix-like DNA-binding domain superfamily/Winged helix DNA-binding domain"/>
    <property type="match status" value="2"/>
</dbReference>
<sequence>MDKNRYALLYGYLLARIYFGFYPKGKALPSIYRLSEMFGVSTITSREAIRLLKEKGFVTGSQGKRTVVIFDRVNSGKPPEEIFAEKETLQDLFQSLYLLIPSFFYQGYFLCSTKELDRLGVILDRFDDVLGEQTLYYLFYLVSRLNNPLINDLYADTILYAYPVHVLRFFNESGWGEKYKKLGIELRQMIDLRRKGEEKELWDLIHTAYLEYDKDYASGKCQADLKKAYTWGKPDICHSIARELIYRIYCEKYPVDTFLPSPKTLSQEFSSAIITIRRAIGLLNKLGVTESINGKGTKVLSIAEGRKKIRWIEPSVRKSIMTYFYALHIFAISCTSVAKALFPRIDKERLAFLRKELLAAKESGYTEAVCGICFSILLENSNLSAICEIYLRLQDLLLWGYPLIFIEPRLQVDDYVDMLVEGIDNRDERLFAGGLEQIVRAIFVSSRTKIISVGIDAAKNVELPVLPPVS</sequence>
<dbReference type="OrthoDB" id="9808698at2"/>
<dbReference type="PANTHER" id="PTHR44846">
    <property type="entry name" value="MANNOSYL-D-GLYCERATE TRANSPORT/METABOLISM SYSTEM REPRESSOR MNGR-RELATED"/>
    <property type="match status" value="1"/>
</dbReference>
<feature type="domain" description="HTH gntR-type" evidence="4">
    <location>
        <begin position="3"/>
        <end position="72"/>
    </location>
</feature>
<proteinExistence type="predicted"/>
<dbReference type="EMBL" id="GG658170">
    <property type="protein sequence ID" value="EEO30460.1"/>
    <property type="molecule type" value="Genomic_DNA"/>
</dbReference>
<dbReference type="AlphaFoldDB" id="C3XB84"/>
<dbReference type="SUPFAM" id="SSF46785">
    <property type="entry name" value="Winged helix' DNA-binding domain"/>
    <property type="match status" value="2"/>
</dbReference>
<gene>
    <name evidence="5" type="ORF">OFBG_01488</name>
</gene>
<dbReference type="Pfam" id="PF00392">
    <property type="entry name" value="GntR"/>
    <property type="match status" value="1"/>
</dbReference>
<dbReference type="InterPro" id="IPR036390">
    <property type="entry name" value="WH_DNA-bd_sf"/>
</dbReference>
<dbReference type="SMART" id="SM00345">
    <property type="entry name" value="HTH_GNTR"/>
    <property type="match status" value="2"/>
</dbReference>
<dbReference type="InterPro" id="IPR000524">
    <property type="entry name" value="Tscrpt_reg_HTH_GntR"/>
</dbReference>
<organism evidence="5 6">
    <name type="scientific">Oxalobacter formigenes OXCC13</name>
    <dbReference type="NCBI Taxonomy" id="556269"/>
    <lineage>
        <taxon>Bacteria</taxon>
        <taxon>Pseudomonadati</taxon>
        <taxon>Pseudomonadota</taxon>
        <taxon>Betaproteobacteria</taxon>
        <taxon>Burkholderiales</taxon>
        <taxon>Oxalobacteraceae</taxon>
        <taxon>Oxalobacter</taxon>
    </lineage>
</organism>
<accession>C3XB84</accession>
<dbReference type="GO" id="GO:0003677">
    <property type="term" value="F:DNA binding"/>
    <property type="evidence" value="ECO:0007669"/>
    <property type="project" value="UniProtKB-KW"/>
</dbReference>
<evidence type="ECO:0000256" key="3">
    <source>
        <dbReference type="ARBA" id="ARBA00023163"/>
    </source>
</evidence>
<keyword evidence="2" id="KW-0238">DNA-binding</keyword>
<reference evidence="5 6" key="1">
    <citation type="submission" date="2009-02" db="EMBL/GenBank/DDBJ databases">
        <title>The Genome Sequence of Oxalobacter formigenes OXCC13.</title>
        <authorList>
            <consortium name="The Broad Institute Genome Sequencing Platform"/>
            <person name="Ward D."/>
            <person name="Young S.K."/>
            <person name="Kodira C.D."/>
            <person name="Zeng Q."/>
            <person name="Koehrsen M."/>
            <person name="Alvarado L."/>
            <person name="Berlin A."/>
            <person name="Borenstein D."/>
            <person name="Chen Z."/>
            <person name="Engels R."/>
            <person name="Freedman E."/>
            <person name="Gellesch M."/>
            <person name="Goldberg J."/>
            <person name="Griggs A."/>
            <person name="Gujja S."/>
            <person name="Heiman D."/>
            <person name="Hepburn T."/>
            <person name="Howarth C."/>
            <person name="Jen D."/>
            <person name="Larson L."/>
            <person name="Lewis B."/>
            <person name="Mehta T."/>
            <person name="Park D."/>
            <person name="Pearson M."/>
            <person name="Roberts A."/>
            <person name="Saif S."/>
            <person name="Shea T."/>
            <person name="Shenoy N."/>
            <person name="Sisk P."/>
            <person name="Stolte C."/>
            <person name="Sykes S."/>
            <person name="Walk T."/>
            <person name="White J."/>
            <person name="Yandava C."/>
            <person name="Allison M.J."/>
            <person name="Lander E."/>
            <person name="Nusbaum C."/>
            <person name="Galagan J."/>
            <person name="Birren B."/>
        </authorList>
    </citation>
    <scope>NUCLEOTIDE SEQUENCE [LARGE SCALE GENOMIC DNA]</scope>
    <source>
        <strain evidence="5 6">OXCC13</strain>
    </source>
</reference>
<name>C3XB84_OXAFO</name>
<dbReference type="CDD" id="cd07377">
    <property type="entry name" value="WHTH_GntR"/>
    <property type="match status" value="1"/>
</dbReference>
<dbReference type="eggNOG" id="COG2188">
    <property type="taxonomic scope" value="Bacteria"/>
</dbReference>
<evidence type="ECO:0000313" key="6">
    <source>
        <dbReference type="Proteomes" id="UP000005089"/>
    </source>
</evidence>
<dbReference type="PANTHER" id="PTHR44846:SF1">
    <property type="entry name" value="MANNOSYL-D-GLYCERATE TRANSPORT_METABOLISM SYSTEM REPRESSOR MNGR-RELATED"/>
    <property type="match status" value="1"/>
</dbReference>
<keyword evidence="3" id="KW-0804">Transcription</keyword>
<keyword evidence="6" id="KW-1185">Reference proteome</keyword>
<feature type="domain" description="HTH gntR-type" evidence="4">
    <location>
        <begin position="234"/>
        <end position="302"/>
    </location>
</feature>
<dbReference type="InterPro" id="IPR050679">
    <property type="entry name" value="Bact_HTH_transcr_reg"/>
</dbReference>
<evidence type="ECO:0000313" key="5">
    <source>
        <dbReference type="EMBL" id="EEO30460.1"/>
    </source>
</evidence>
<dbReference type="GO" id="GO:0003700">
    <property type="term" value="F:DNA-binding transcription factor activity"/>
    <property type="evidence" value="ECO:0007669"/>
    <property type="project" value="InterPro"/>
</dbReference>
<dbReference type="HOGENOM" id="CLU_043516_1_0_4"/>
<evidence type="ECO:0000259" key="4">
    <source>
        <dbReference type="PROSITE" id="PS50949"/>
    </source>
</evidence>
<dbReference type="STRING" id="847.BRW83_0612"/>
<dbReference type="InterPro" id="IPR036388">
    <property type="entry name" value="WH-like_DNA-bd_sf"/>
</dbReference>
<evidence type="ECO:0000256" key="1">
    <source>
        <dbReference type="ARBA" id="ARBA00023015"/>
    </source>
</evidence>
<keyword evidence="1" id="KW-0805">Transcription regulation</keyword>
<protein>
    <submittedName>
        <fullName evidence="5">Transcriptional regulator, GntR family</fullName>
    </submittedName>
</protein>
<dbReference type="Proteomes" id="UP000005089">
    <property type="component" value="Unassembled WGS sequence"/>
</dbReference>
<dbReference type="GO" id="GO:0045892">
    <property type="term" value="P:negative regulation of DNA-templated transcription"/>
    <property type="evidence" value="ECO:0007669"/>
    <property type="project" value="TreeGrafter"/>
</dbReference>
<dbReference type="PROSITE" id="PS50949">
    <property type="entry name" value="HTH_GNTR"/>
    <property type="match status" value="2"/>
</dbReference>